<comment type="caution">
    <text evidence="2">The sequence shown here is derived from an EMBL/GenBank/DDBJ whole genome shotgun (WGS) entry which is preliminary data.</text>
</comment>
<keyword evidence="1" id="KW-0732">Signal</keyword>
<gene>
    <name evidence="2" type="ORF">BGO89_04495</name>
</gene>
<accession>A0A1M3L5P1</accession>
<evidence type="ECO:0000256" key="1">
    <source>
        <dbReference type="SAM" id="SignalP"/>
    </source>
</evidence>
<dbReference type="STRING" id="1895771.BGO89_04495"/>
<feature type="chain" id="PRO_5012883332" description="Abnormal spindle-like microcephaly-associated protein ASH domain-containing protein" evidence="1">
    <location>
        <begin position="23"/>
        <end position="1227"/>
    </location>
</feature>
<reference evidence="2 3" key="1">
    <citation type="submission" date="2016-09" db="EMBL/GenBank/DDBJ databases">
        <title>Genome-resolved meta-omics ties microbial dynamics to process performance in biotechnology for thiocyanate degradation.</title>
        <authorList>
            <person name="Kantor R.S."/>
            <person name="Huddy R.J."/>
            <person name="Iyer R."/>
            <person name="Thomas B.C."/>
            <person name="Brown C.T."/>
            <person name="Anantharaman K."/>
            <person name="Tringe S."/>
            <person name="Hettich R.L."/>
            <person name="Harrison S.T."/>
            <person name="Banfield J.F."/>
        </authorList>
    </citation>
    <scope>NUCLEOTIDE SEQUENCE [LARGE SCALE GENOMIC DNA]</scope>
    <source>
        <strain evidence="2">59-99</strain>
    </source>
</reference>
<feature type="signal peptide" evidence="1">
    <location>
        <begin position="1"/>
        <end position="22"/>
    </location>
</feature>
<dbReference type="EMBL" id="MKVH01000003">
    <property type="protein sequence ID" value="OJX60829.1"/>
    <property type="molecule type" value="Genomic_DNA"/>
</dbReference>
<evidence type="ECO:0008006" key="4">
    <source>
        <dbReference type="Google" id="ProtNLM"/>
    </source>
</evidence>
<proteinExistence type="predicted"/>
<dbReference type="Gene3D" id="2.60.40.10">
    <property type="entry name" value="Immunoglobulins"/>
    <property type="match status" value="2"/>
</dbReference>
<protein>
    <recommendedName>
        <fullName evidence="4">Abnormal spindle-like microcephaly-associated protein ASH domain-containing protein</fullName>
    </recommendedName>
</protein>
<evidence type="ECO:0000313" key="3">
    <source>
        <dbReference type="Proteomes" id="UP000184233"/>
    </source>
</evidence>
<name>A0A1M3L5P1_9BACT</name>
<evidence type="ECO:0000313" key="2">
    <source>
        <dbReference type="EMBL" id="OJX60829.1"/>
    </source>
</evidence>
<dbReference type="Proteomes" id="UP000184233">
    <property type="component" value="Unassembled WGS sequence"/>
</dbReference>
<sequence>MRTESMNHLVRSVLIVSLVALAGIQASAQSSLSIVDALPPYLLSCRFTNNGHFSISTKYTGTPTTIIYREDGTGNRPVNYTSHVHLYVDGVVYQMAYEEDTTTRTAPPPHPLAVKRMYPDTVAGRPRINVDVQALTVAEKDTIRATLTMEPVLRSGGAFIRFTITVDNRGTRPHDIGALLLVDTKIGANDRAPIATAYGYSGVETKYERKVAPGLPAFWLALEGTPTAPGLVARGNLRGTELIEPDEIIFGNWTDDPTRGIPGLYRTLWKGRPISPAGYTDSAILLLWDSEDQPAGLRRIVAATEIGIADSLSVLTGGGSGGGNPGGDGGLALAGQGGCLEVEAITERPCGDPSWSVYAPDTVQTIYLVTNLDTVRAASVRLVVGAQPRGVQAIDTDVSVIQDPLAARATGVGLLSFAVAPRLADHTYEIPVTVVRNGADTVLKDSVCIIVPGVAARIKARDHLTVPVCPGETDTVDVTVDLDGPRCRQVVGATIIDTPSPTLAQVLQPLPMLAANGSGRIRVAVSPATEGQQQVRIAVHVRDEEVLAPGDTTWVELRDTLTLTIVGRPAEFAFVPAIDSIDLGDVCIGDSVDDDLIVQNLGGCDVELTAALWIDDAGGTFKAIPDSIVARRIGRASRNELPLVAFGRRPGVAVGKLRITSPARPQQRDVTVRVNVVRPAYTIAVDTVEFDTVCPNERTVRMLGIYNPTPCSVSIDSVTVTDPGGRIRMTSSDGFTISARGRVTIPVVVEAVQASDIVVPLTIHSVEAGDQQRTVHVVVRTRQLAPSTPSLELGDVRKGTTVVDTVEVTNVGDAPMTVTSLRLAGTSAADYAAVPADGRAFPFVLQPSERFDVRVTFTPSDIETRRATLIVATTAAPCAVLQPIVLTGRGVVPIMDIATSRIGAGAVCIGTAVDTTITIRNAGNSTLRLTSITIPVNEASLSTTASLPIAIDSGMSVSLPLQIAPRVLGTRTLNIHLEHDGEWLSPVDTTIDVSLRGVLCADVSIDTIRADVGTRIDIPVRLRPRYALAPDSVTSLLVGSAAPLHVQVRTDRAQVDVSNADEGLAGASVAGTTIVPGLVDIERLDVVPTAMGDVVTILRAEVLLGPQRTSPLLPAVVSMANGDVELRILPGLLQADRCAFDNRTVEERPIPAVWNAGSGIVVYLPDGRSGELRMTTLAGAVVHTVSLPQSGGGTMSLPIPDGVAHGWYGLVLTTDDGQIVRTAMLLP</sequence>
<dbReference type="InterPro" id="IPR013783">
    <property type="entry name" value="Ig-like_fold"/>
</dbReference>
<dbReference type="NCBIfam" id="NF012200">
    <property type="entry name" value="choice_anch_D"/>
    <property type="match status" value="2"/>
</dbReference>
<organism evidence="2 3">
    <name type="scientific">Candidatus Kapaibacterium thiocyanatum</name>
    <dbReference type="NCBI Taxonomy" id="1895771"/>
    <lineage>
        <taxon>Bacteria</taxon>
        <taxon>Pseudomonadati</taxon>
        <taxon>Candidatus Kapaibacteriota</taxon>
        <taxon>Candidatus Kapaibacteriia</taxon>
        <taxon>Candidatus Kapaibacteriales</taxon>
        <taxon>Candidatus Kapaibacteriaceae</taxon>
        <taxon>Candidatus Kapaibacterium</taxon>
    </lineage>
</organism>
<dbReference type="AlphaFoldDB" id="A0A1M3L5P1"/>